<dbReference type="Proteomes" id="UP001293254">
    <property type="component" value="Unassembled WGS sequence"/>
</dbReference>
<organism evidence="2 3">
    <name type="scientific">Sesamum alatum</name>
    <dbReference type="NCBI Taxonomy" id="300844"/>
    <lineage>
        <taxon>Eukaryota</taxon>
        <taxon>Viridiplantae</taxon>
        <taxon>Streptophyta</taxon>
        <taxon>Embryophyta</taxon>
        <taxon>Tracheophyta</taxon>
        <taxon>Spermatophyta</taxon>
        <taxon>Magnoliopsida</taxon>
        <taxon>eudicotyledons</taxon>
        <taxon>Gunneridae</taxon>
        <taxon>Pentapetalae</taxon>
        <taxon>asterids</taxon>
        <taxon>lamiids</taxon>
        <taxon>Lamiales</taxon>
        <taxon>Pedaliaceae</taxon>
        <taxon>Sesamum</taxon>
    </lineage>
</organism>
<feature type="region of interest" description="Disordered" evidence="1">
    <location>
        <begin position="1"/>
        <end position="22"/>
    </location>
</feature>
<proteinExistence type="predicted"/>
<evidence type="ECO:0000313" key="3">
    <source>
        <dbReference type="Proteomes" id="UP001293254"/>
    </source>
</evidence>
<reference evidence="2" key="2">
    <citation type="journal article" date="2024" name="Plant">
        <title>Genomic evolution and insights into agronomic trait innovations of Sesamum species.</title>
        <authorList>
            <person name="Miao H."/>
            <person name="Wang L."/>
            <person name="Qu L."/>
            <person name="Liu H."/>
            <person name="Sun Y."/>
            <person name="Le M."/>
            <person name="Wang Q."/>
            <person name="Wei S."/>
            <person name="Zheng Y."/>
            <person name="Lin W."/>
            <person name="Duan Y."/>
            <person name="Cao H."/>
            <person name="Xiong S."/>
            <person name="Wang X."/>
            <person name="Wei L."/>
            <person name="Li C."/>
            <person name="Ma Q."/>
            <person name="Ju M."/>
            <person name="Zhao R."/>
            <person name="Li G."/>
            <person name="Mu C."/>
            <person name="Tian Q."/>
            <person name="Mei H."/>
            <person name="Zhang T."/>
            <person name="Gao T."/>
            <person name="Zhang H."/>
        </authorList>
    </citation>
    <scope>NUCLEOTIDE SEQUENCE</scope>
    <source>
        <strain evidence="2">3651</strain>
    </source>
</reference>
<name>A0AAE2C915_9LAMI</name>
<accession>A0AAE2C915</accession>
<sequence>MASRGSPMAEKKAVEDGGADDASVNCDKVETWERKKLKDQFLQHFLVSKGGIANTKTCSNGGDYVKDFISLMLNMKDMSDKDKLFNVLAICNHGHQVSLGDNESNTCRPLLLSLIVELVFVWLVA</sequence>
<reference evidence="2" key="1">
    <citation type="submission" date="2020-06" db="EMBL/GenBank/DDBJ databases">
        <authorList>
            <person name="Li T."/>
            <person name="Hu X."/>
            <person name="Zhang T."/>
            <person name="Song X."/>
            <person name="Zhang H."/>
            <person name="Dai N."/>
            <person name="Sheng W."/>
            <person name="Hou X."/>
            <person name="Wei L."/>
        </authorList>
    </citation>
    <scope>NUCLEOTIDE SEQUENCE</scope>
    <source>
        <strain evidence="2">3651</strain>
        <tissue evidence="2">Leaf</tissue>
    </source>
</reference>
<protein>
    <submittedName>
        <fullName evidence="2">Uncharacterized protein</fullName>
    </submittedName>
</protein>
<evidence type="ECO:0000256" key="1">
    <source>
        <dbReference type="SAM" id="MobiDB-lite"/>
    </source>
</evidence>
<comment type="caution">
    <text evidence="2">The sequence shown here is derived from an EMBL/GenBank/DDBJ whole genome shotgun (WGS) entry which is preliminary data.</text>
</comment>
<keyword evidence="3" id="KW-1185">Reference proteome</keyword>
<dbReference type="AlphaFoldDB" id="A0AAE2C915"/>
<gene>
    <name evidence="2" type="ORF">Salat_2761800</name>
</gene>
<evidence type="ECO:0000313" key="2">
    <source>
        <dbReference type="EMBL" id="KAK4413492.1"/>
    </source>
</evidence>
<dbReference type="EMBL" id="JACGWO010000012">
    <property type="protein sequence ID" value="KAK4413492.1"/>
    <property type="molecule type" value="Genomic_DNA"/>
</dbReference>